<accession>A0A7R9A9R9</accession>
<organism evidence="1">
    <name type="scientific">Darwinula stevensoni</name>
    <dbReference type="NCBI Taxonomy" id="69355"/>
    <lineage>
        <taxon>Eukaryota</taxon>
        <taxon>Metazoa</taxon>
        <taxon>Ecdysozoa</taxon>
        <taxon>Arthropoda</taxon>
        <taxon>Crustacea</taxon>
        <taxon>Oligostraca</taxon>
        <taxon>Ostracoda</taxon>
        <taxon>Podocopa</taxon>
        <taxon>Podocopida</taxon>
        <taxon>Darwinulocopina</taxon>
        <taxon>Darwinuloidea</taxon>
        <taxon>Darwinulidae</taxon>
        <taxon>Darwinula</taxon>
    </lineage>
</organism>
<evidence type="ECO:0000313" key="2">
    <source>
        <dbReference type="Proteomes" id="UP000677054"/>
    </source>
</evidence>
<sequence>MAQADAELGDIDAELCCGLERMRLNDSPTGKKTLEEIPVFVEQNEKNHEANDAKALTSRNVVERKQVIGDIIKLITQESMEKQRIATLLEEIQVDLACLKRQFKDNGK</sequence>
<dbReference type="EMBL" id="LR902186">
    <property type="protein sequence ID" value="CAD7250132.1"/>
    <property type="molecule type" value="Genomic_DNA"/>
</dbReference>
<keyword evidence="2" id="KW-1185">Reference proteome</keyword>
<dbReference type="EMBL" id="CAJPEV010002669">
    <property type="protein sequence ID" value="CAG0897694.1"/>
    <property type="molecule type" value="Genomic_DNA"/>
</dbReference>
<protein>
    <submittedName>
        <fullName evidence="1">Uncharacterized protein</fullName>
    </submittedName>
</protein>
<reference evidence="1" key="1">
    <citation type="submission" date="2020-11" db="EMBL/GenBank/DDBJ databases">
        <authorList>
            <person name="Tran Van P."/>
        </authorList>
    </citation>
    <scope>NUCLEOTIDE SEQUENCE</scope>
</reference>
<name>A0A7R9A9R9_9CRUS</name>
<gene>
    <name evidence="1" type="ORF">DSTB1V02_LOCUS9915</name>
</gene>
<dbReference type="AlphaFoldDB" id="A0A7R9A9R9"/>
<evidence type="ECO:0000313" key="1">
    <source>
        <dbReference type="EMBL" id="CAD7250132.1"/>
    </source>
</evidence>
<proteinExistence type="predicted"/>
<dbReference type="Proteomes" id="UP000677054">
    <property type="component" value="Unassembled WGS sequence"/>
</dbReference>